<accession>A0A7W3IPH3</accession>
<protein>
    <submittedName>
        <fullName evidence="1">Uncharacterized protein</fullName>
    </submittedName>
</protein>
<dbReference type="AlphaFoldDB" id="A0A7W3IPH3"/>
<organism evidence="1 2">
    <name type="scientific">Microlunatus kandeliicorticis</name>
    <dbReference type="NCBI Taxonomy" id="1759536"/>
    <lineage>
        <taxon>Bacteria</taxon>
        <taxon>Bacillati</taxon>
        <taxon>Actinomycetota</taxon>
        <taxon>Actinomycetes</taxon>
        <taxon>Propionibacteriales</taxon>
        <taxon>Propionibacteriaceae</taxon>
        <taxon>Microlunatus</taxon>
    </lineage>
</organism>
<name>A0A7W3IPH3_9ACTN</name>
<keyword evidence="2" id="KW-1185">Reference proteome</keyword>
<evidence type="ECO:0000313" key="1">
    <source>
        <dbReference type="EMBL" id="MBA8792846.1"/>
    </source>
</evidence>
<comment type="caution">
    <text evidence="1">The sequence shown here is derived from an EMBL/GenBank/DDBJ whole genome shotgun (WGS) entry which is preliminary data.</text>
</comment>
<dbReference type="Proteomes" id="UP000523079">
    <property type="component" value="Unassembled WGS sequence"/>
</dbReference>
<proteinExistence type="predicted"/>
<reference evidence="1 2" key="1">
    <citation type="submission" date="2020-07" db="EMBL/GenBank/DDBJ databases">
        <title>Sequencing the genomes of 1000 actinobacteria strains.</title>
        <authorList>
            <person name="Klenk H.-P."/>
        </authorList>
    </citation>
    <scope>NUCLEOTIDE SEQUENCE [LARGE SCALE GENOMIC DNA]</scope>
    <source>
        <strain evidence="1 2">DSM 100723</strain>
    </source>
</reference>
<sequence length="100" mass="11131">MEVGSINRLKVYVDVAWTANAGCVITSENNHWTVGQGNGPDISVAHHESYWQTWAGQSHGEFETDYQFKVCEPSQVGITCSYPWIHVFVYGNGDSHSSHS</sequence>
<dbReference type="EMBL" id="JACGWT010000001">
    <property type="protein sequence ID" value="MBA8792846.1"/>
    <property type="molecule type" value="Genomic_DNA"/>
</dbReference>
<evidence type="ECO:0000313" key="2">
    <source>
        <dbReference type="Proteomes" id="UP000523079"/>
    </source>
</evidence>
<gene>
    <name evidence="1" type="ORF">FHX74_000440</name>
</gene>